<evidence type="ECO:0000259" key="12">
    <source>
        <dbReference type="PROSITE" id="PS50089"/>
    </source>
</evidence>
<dbReference type="SMART" id="SM00184">
    <property type="entry name" value="RING"/>
    <property type="match status" value="1"/>
</dbReference>
<dbReference type="GO" id="GO:0008270">
    <property type="term" value="F:zinc ion binding"/>
    <property type="evidence" value="ECO:0007669"/>
    <property type="project" value="UniProtKB-KW"/>
</dbReference>
<dbReference type="AlphaFoldDB" id="A0A1E3NV67"/>
<organism evidence="13 14">
    <name type="scientific">Wickerhamomyces anomalus (strain ATCC 58044 / CBS 1984 / NCYC 433 / NRRL Y-366-8)</name>
    <name type="common">Yeast</name>
    <name type="synonym">Hansenula anomala</name>
    <dbReference type="NCBI Taxonomy" id="683960"/>
    <lineage>
        <taxon>Eukaryota</taxon>
        <taxon>Fungi</taxon>
        <taxon>Dikarya</taxon>
        <taxon>Ascomycota</taxon>
        <taxon>Saccharomycotina</taxon>
        <taxon>Saccharomycetes</taxon>
        <taxon>Phaffomycetales</taxon>
        <taxon>Wickerhamomycetaceae</taxon>
        <taxon>Wickerhamomyces</taxon>
    </lineage>
</organism>
<dbReference type="RefSeq" id="XP_019036191.1">
    <property type="nucleotide sequence ID" value="XM_019186585.1"/>
</dbReference>
<dbReference type="Gene3D" id="3.30.40.10">
    <property type="entry name" value="Zinc/RING finger domain, C3HC4 (zinc finger)"/>
    <property type="match status" value="1"/>
</dbReference>
<keyword evidence="4 11" id="KW-0812">Transmembrane</keyword>
<evidence type="ECO:0000256" key="10">
    <source>
        <dbReference type="PROSITE-ProRule" id="PRU00175"/>
    </source>
</evidence>
<dbReference type="EMBL" id="KV454214">
    <property type="protein sequence ID" value="ODQ56984.1"/>
    <property type="molecule type" value="Genomic_DNA"/>
</dbReference>
<evidence type="ECO:0000256" key="3">
    <source>
        <dbReference type="ARBA" id="ARBA00022679"/>
    </source>
</evidence>
<dbReference type="GO" id="GO:0043161">
    <property type="term" value="P:proteasome-mediated ubiquitin-dependent protein catabolic process"/>
    <property type="evidence" value="ECO:0007669"/>
    <property type="project" value="TreeGrafter"/>
</dbReference>
<dbReference type="GeneID" id="30203831"/>
<keyword evidence="9 11" id="KW-0472">Membrane</keyword>
<dbReference type="Pfam" id="PF13639">
    <property type="entry name" value="zf-RING_2"/>
    <property type="match status" value="1"/>
</dbReference>
<dbReference type="GO" id="GO:0061630">
    <property type="term" value="F:ubiquitin protein ligase activity"/>
    <property type="evidence" value="ECO:0007669"/>
    <property type="project" value="TreeGrafter"/>
</dbReference>
<dbReference type="InterPro" id="IPR057992">
    <property type="entry name" value="TPR_SYVN1_N"/>
</dbReference>
<evidence type="ECO:0000256" key="4">
    <source>
        <dbReference type="ARBA" id="ARBA00022692"/>
    </source>
</evidence>
<feature type="transmembrane region" description="Helical" evidence="11">
    <location>
        <begin position="68"/>
        <end position="86"/>
    </location>
</feature>
<evidence type="ECO:0000256" key="1">
    <source>
        <dbReference type="ARBA" id="ARBA00004127"/>
    </source>
</evidence>
<keyword evidence="6 10" id="KW-0863">Zinc-finger</keyword>
<evidence type="ECO:0000313" key="14">
    <source>
        <dbReference type="Proteomes" id="UP000094112"/>
    </source>
</evidence>
<keyword evidence="7" id="KW-0862">Zinc</keyword>
<evidence type="ECO:0000256" key="5">
    <source>
        <dbReference type="ARBA" id="ARBA00022723"/>
    </source>
</evidence>
<protein>
    <recommendedName>
        <fullName evidence="12">RING-type domain-containing protein</fullName>
    </recommendedName>
</protein>
<feature type="domain" description="RING-type" evidence="12">
    <location>
        <begin position="218"/>
        <end position="259"/>
    </location>
</feature>
<reference evidence="13 14" key="1">
    <citation type="journal article" date="2016" name="Proc. Natl. Acad. Sci. U.S.A.">
        <title>Comparative genomics of biotechnologically important yeasts.</title>
        <authorList>
            <person name="Riley R."/>
            <person name="Haridas S."/>
            <person name="Wolfe K.H."/>
            <person name="Lopes M.R."/>
            <person name="Hittinger C.T."/>
            <person name="Goeker M."/>
            <person name="Salamov A.A."/>
            <person name="Wisecaver J.H."/>
            <person name="Long T.M."/>
            <person name="Calvey C.H."/>
            <person name="Aerts A.L."/>
            <person name="Barry K.W."/>
            <person name="Choi C."/>
            <person name="Clum A."/>
            <person name="Coughlan A.Y."/>
            <person name="Deshpande S."/>
            <person name="Douglass A.P."/>
            <person name="Hanson S.J."/>
            <person name="Klenk H.-P."/>
            <person name="LaButti K.M."/>
            <person name="Lapidus A."/>
            <person name="Lindquist E.A."/>
            <person name="Lipzen A.M."/>
            <person name="Meier-Kolthoff J.P."/>
            <person name="Ohm R.A."/>
            <person name="Otillar R.P."/>
            <person name="Pangilinan J.L."/>
            <person name="Peng Y."/>
            <person name="Rokas A."/>
            <person name="Rosa C.A."/>
            <person name="Scheuner C."/>
            <person name="Sibirny A.A."/>
            <person name="Slot J.C."/>
            <person name="Stielow J.B."/>
            <person name="Sun H."/>
            <person name="Kurtzman C.P."/>
            <person name="Blackwell M."/>
            <person name="Grigoriev I.V."/>
            <person name="Jeffries T.W."/>
        </authorList>
    </citation>
    <scope>NUCLEOTIDE SEQUENCE [LARGE SCALE GENOMIC DNA]</scope>
    <source>
        <strain evidence="14">ATCC 58044 / CBS 1984 / NCYC 433 / NRRL Y-366-8</strain>
    </source>
</reference>
<evidence type="ECO:0000256" key="9">
    <source>
        <dbReference type="ARBA" id="ARBA00023136"/>
    </source>
</evidence>
<keyword evidence="3" id="KW-0808">Transferase</keyword>
<evidence type="ECO:0000256" key="6">
    <source>
        <dbReference type="ARBA" id="ARBA00022771"/>
    </source>
</evidence>
<evidence type="ECO:0000256" key="11">
    <source>
        <dbReference type="SAM" id="Phobius"/>
    </source>
</evidence>
<evidence type="ECO:0000256" key="2">
    <source>
        <dbReference type="ARBA" id="ARBA00004906"/>
    </source>
</evidence>
<keyword evidence="8 11" id="KW-1133">Transmembrane helix</keyword>
<evidence type="ECO:0000313" key="13">
    <source>
        <dbReference type="EMBL" id="ODQ56984.1"/>
    </source>
</evidence>
<dbReference type="PROSITE" id="PS50089">
    <property type="entry name" value="ZF_RING_2"/>
    <property type="match status" value="1"/>
</dbReference>
<feature type="transmembrane region" description="Helical" evidence="11">
    <location>
        <begin position="106"/>
        <end position="124"/>
    </location>
</feature>
<dbReference type="PANTHER" id="PTHR22763">
    <property type="entry name" value="RING ZINC FINGER PROTEIN"/>
    <property type="match status" value="1"/>
</dbReference>
<proteinExistence type="predicted"/>
<dbReference type="InterPro" id="IPR013083">
    <property type="entry name" value="Znf_RING/FYVE/PHD"/>
</dbReference>
<gene>
    <name evidence="13" type="ORF">WICANDRAFT_97464</name>
</gene>
<dbReference type="InterPro" id="IPR001841">
    <property type="entry name" value="Znf_RING"/>
</dbReference>
<dbReference type="STRING" id="683960.A0A1E3NV67"/>
<dbReference type="InterPro" id="IPR050731">
    <property type="entry name" value="HRD1_E3_ubiq-ligases"/>
</dbReference>
<evidence type="ECO:0000256" key="8">
    <source>
        <dbReference type="ARBA" id="ARBA00022989"/>
    </source>
</evidence>
<comment type="pathway">
    <text evidence="2">Protein modification; protein ubiquitination.</text>
</comment>
<evidence type="ECO:0000256" key="7">
    <source>
        <dbReference type="ARBA" id="ARBA00022833"/>
    </source>
</evidence>
<keyword evidence="5" id="KW-0479">Metal-binding</keyword>
<accession>A0A1E3NV67</accession>
<name>A0A1E3NV67_WICAA</name>
<comment type="subcellular location">
    <subcellularLocation>
        <location evidence="1">Endomembrane system</location>
        <topology evidence="1">Multi-pass membrane protein</topology>
    </subcellularLocation>
</comment>
<dbReference type="OrthoDB" id="8062037at2759"/>
<dbReference type="Proteomes" id="UP000094112">
    <property type="component" value="Unassembled WGS sequence"/>
</dbReference>
<sequence length="270" mass="31581">MGLILLKHIESESLTIKGFAKYASISICVVLLKSFHYLSAIRVKTFINNNNSHGHGSGTLFKKQSIKLILGMLMLTLIDSLLIYKFSNEYNFNTLSIIFGYELLNLFPLILLNLFNFTTSIVCLGSKKSIIKSKIILDFLVNLARFSLFVIYSWYFNLYFTFPVHIIPSSYKCFRLLLTKTKKLIAYKRNSLRFKLYSQSLQKVKLDEIELIADRCFCLEDLRYEGNDADLRMLCCKHVFHYECLKWWLIKSRTCPICREHVHLHKQKVA</sequence>
<dbReference type="Pfam" id="PF25563">
    <property type="entry name" value="TPR_SYVN1_N"/>
    <property type="match status" value="1"/>
</dbReference>
<dbReference type="GO" id="GO:0012505">
    <property type="term" value="C:endomembrane system"/>
    <property type="evidence" value="ECO:0007669"/>
    <property type="project" value="TreeGrafter"/>
</dbReference>
<keyword evidence="14" id="KW-1185">Reference proteome</keyword>
<dbReference type="SUPFAM" id="SSF57850">
    <property type="entry name" value="RING/U-box"/>
    <property type="match status" value="1"/>
</dbReference>